<keyword evidence="9" id="KW-1185">Reference proteome</keyword>
<feature type="domain" description="LamG-like jellyroll fold" evidence="7">
    <location>
        <begin position="455"/>
        <end position="599"/>
    </location>
</feature>
<protein>
    <recommendedName>
        <fullName evidence="7">LamG-like jellyroll fold domain-containing protein</fullName>
    </recommendedName>
</protein>
<accession>A0A8J3GRG8</accession>
<comment type="cofactor">
    <cofactor evidence="1">
        <name>Ca(2+)</name>
        <dbReference type="ChEBI" id="CHEBI:29108"/>
    </cofactor>
</comment>
<feature type="domain" description="LamG-like jellyroll fold" evidence="7">
    <location>
        <begin position="1007"/>
        <end position="1145"/>
    </location>
</feature>
<name>A0A8J3GRG8_9MICO</name>
<dbReference type="SUPFAM" id="SSF49899">
    <property type="entry name" value="Concanavalin A-like lectins/glucanases"/>
    <property type="match status" value="2"/>
</dbReference>
<keyword evidence="3" id="KW-0732">Signal</keyword>
<evidence type="ECO:0000259" key="7">
    <source>
        <dbReference type="SMART" id="SM00560"/>
    </source>
</evidence>
<dbReference type="PANTHER" id="PTHR19277:SF125">
    <property type="entry name" value="B6"/>
    <property type="match status" value="1"/>
</dbReference>
<organism evidence="8 9">
    <name type="scientific">Pseudolysinimonas yzui</name>
    <dbReference type="NCBI Taxonomy" id="2708254"/>
    <lineage>
        <taxon>Bacteria</taxon>
        <taxon>Bacillati</taxon>
        <taxon>Actinomycetota</taxon>
        <taxon>Actinomycetes</taxon>
        <taxon>Micrococcales</taxon>
        <taxon>Microbacteriaceae</taxon>
        <taxon>Pseudolysinimonas</taxon>
    </lineage>
</organism>
<evidence type="ECO:0000256" key="1">
    <source>
        <dbReference type="ARBA" id="ARBA00001913"/>
    </source>
</evidence>
<reference evidence="8" key="1">
    <citation type="journal article" date="2014" name="Int. J. Syst. Evol. Microbiol.">
        <title>Complete genome sequence of Corynebacterium casei LMG S-19264T (=DSM 44701T), isolated from a smear-ripened cheese.</title>
        <authorList>
            <consortium name="US DOE Joint Genome Institute (JGI-PGF)"/>
            <person name="Walter F."/>
            <person name="Albersmeier A."/>
            <person name="Kalinowski J."/>
            <person name="Ruckert C."/>
        </authorList>
    </citation>
    <scope>NUCLEOTIDE SEQUENCE</scope>
    <source>
        <strain evidence="8">CGMCC 1.16548</strain>
    </source>
</reference>
<dbReference type="Gene3D" id="2.60.120.200">
    <property type="match status" value="2"/>
</dbReference>
<evidence type="ECO:0000256" key="5">
    <source>
        <dbReference type="ARBA" id="ARBA00023157"/>
    </source>
</evidence>
<gene>
    <name evidence="8" type="ORF">GCM10011600_19690</name>
</gene>
<proteinExistence type="predicted"/>
<dbReference type="GO" id="GO:0046872">
    <property type="term" value="F:metal ion binding"/>
    <property type="evidence" value="ECO:0007669"/>
    <property type="project" value="UniProtKB-KW"/>
</dbReference>
<reference evidence="8" key="2">
    <citation type="submission" date="2020-09" db="EMBL/GenBank/DDBJ databases">
        <authorList>
            <person name="Sun Q."/>
            <person name="Zhou Y."/>
        </authorList>
    </citation>
    <scope>NUCLEOTIDE SEQUENCE</scope>
    <source>
        <strain evidence="8">CGMCC 1.16548</strain>
    </source>
</reference>
<evidence type="ECO:0000256" key="6">
    <source>
        <dbReference type="SAM" id="MobiDB-lite"/>
    </source>
</evidence>
<comment type="caution">
    <text evidence="8">The sequence shown here is derived from an EMBL/GenBank/DDBJ whole genome shotgun (WGS) entry which is preliminary data.</text>
</comment>
<dbReference type="PANTHER" id="PTHR19277">
    <property type="entry name" value="PENTRAXIN"/>
    <property type="match status" value="1"/>
</dbReference>
<evidence type="ECO:0000256" key="4">
    <source>
        <dbReference type="ARBA" id="ARBA00022837"/>
    </source>
</evidence>
<dbReference type="RefSeq" id="WP_191283307.1">
    <property type="nucleotide sequence ID" value="NZ_BNAI01000003.1"/>
</dbReference>
<feature type="region of interest" description="Disordered" evidence="6">
    <location>
        <begin position="202"/>
        <end position="224"/>
    </location>
</feature>
<keyword evidence="2" id="KW-0479">Metal-binding</keyword>
<dbReference type="Proteomes" id="UP000617531">
    <property type="component" value="Unassembled WGS sequence"/>
</dbReference>
<evidence type="ECO:0000256" key="3">
    <source>
        <dbReference type="ARBA" id="ARBA00022729"/>
    </source>
</evidence>
<evidence type="ECO:0000313" key="9">
    <source>
        <dbReference type="Proteomes" id="UP000617531"/>
    </source>
</evidence>
<keyword evidence="5" id="KW-1015">Disulfide bond</keyword>
<dbReference type="InterPro" id="IPR006558">
    <property type="entry name" value="LamG-like"/>
</dbReference>
<dbReference type="AlphaFoldDB" id="A0A8J3GRG8"/>
<dbReference type="InterPro" id="IPR013320">
    <property type="entry name" value="ConA-like_dom_sf"/>
</dbReference>
<dbReference type="Pfam" id="PF13385">
    <property type="entry name" value="Laminin_G_3"/>
    <property type="match status" value="2"/>
</dbReference>
<evidence type="ECO:0000313" key="8">
    <source>
        <dbReference type="EMBL" id="GHF18798.1"/>
    </source>
</evidence>
<evidence type="ECO:0000256" key="2">
    <source>
        <dbReference type="ARBA" id="ARBA00022723"/>
    </source>
</evidence>
<dbReference type="InterPro" id="IPR051360">
    <property type="entry name" value="Neuronal_Pentraxin_Related"/>
</dbReference>
<dbReference type="SMART" id="SM00560">
    <property type="entry name" value="LamGL"/>
    <property type="match status" value="2"/>
</dbReference>
<keyword evidence="4" id="KW-0106">Calcium</keyword>
<sequence length="1153" mass="116634">MTTAALSAPRARHLSAPARWKRALLMMCAAALLVLVGGAAWSYWLVAVTAGSAGSALATSVSAGATPTATASGANVTVSWSASTLANGAAVTGYEIRRYNSSTLALQTILSACTGVVTATSCIESSVPAGTWRYTVTPVFATNWRGTESAMSAVVTVDTTPPVNALSLSNVSGGAALVGSTVYYRGSTVGSFTVTNTVTDGGTGPASSQTGALGGTTTGWTHTPSTVSAPAGGPYVSNPFAWGAATASTPTVAVTGRDVIGNTAVTNLTFTNDTTAPPLGSLSYLDGNQPGKSVTLTFTTGTDAGAGVATRQLQRSQAANNSGTCGSTYSNFIDIGSTSPTSPYVDSQVVNAMCYIYRYVVTDAVGNQSITTSASVAKVDYRGAVVDTAGQLSRWRLGDASTAGVMDDKGVANNDGTFFNAPTPGVTGALPNDLDTAVQFDGINDYATAARQIAADFSIEFWVKSSQNFVGEVYGQTPCTQWWHGAGLVDADLAGGAQDFGVSMCAGKIVAGVGLPEISVASPATYNDNRWHHVVFTRTQSTGALALYVDGALVGTTTGNTGLLNAQSTLNFGRLGFGANYFAGTLDEVAVYTSVLPAGTVTNHYQLGTSGASDTTGPTGGSVDATGLVGTGSRYSTSPNLSIGFSAGTDSSGLLTTGRTLTRATATLTTGTCGTFGSYALVTGGTDPTSPRADTVTTGACYRYQYTVSDTLGNTTTYTSGDIKVDDTAPSTPTLAISSPVNSYWSGSGSTVYYNSGAASGSFVVTGTSTDAQSGIASWAYQAAGTNWTSTPGALGVNTYSWSGAPAAPGTRTVTATNNAGTASTASNLTFVADNTAPAAGTVSYLNGIYSGTTISVSFTTGTESGSGIASRLLQRATATQNGGTCGTFGSFATVSGGTSPTSPFTDTVSGSGTCYMYRYVVTDNVGNQHIATNANVARSPGAIWAFNEGFGATAADSSGNLNSLTLQAGATWAVSKSGLGSALNLSGATNSWALTSGNQRVIETSESYTVAAWVKFNNTAGYQTLASIDGTNVSPFFIGTNGAGKFRFAQTGGDSTSSAFVTIDGAATLVTGTWYHVAGVYNKTAGTMQLYVNGVSQGTATAPTSWTAFGPTIVGAAKWNGVRTDYVNGAIDEVRFYGRVLSGAEIAALAAM</sequence>
<dbReference type="EMBL" id="BNAI01000003">
    <property type="protein sequence ID" value="GHF18798.1"/>
    <property type="molecule type" value="Genomic_DNA"/>
</dbReference>